<gene>
    <name evidence="1" type="ORF">F0357_23525</name>
</gene>
<proteinExistence type="predicted"/>
<accession>A0A6A7YC77</accession>
<dbReference type="EMBL" id="VWNA01000003">
    <property type="protein sequence ID" value="MQT15568.1"/>
    <property type="molecule type" value="Genomic_DNA"/>
</dbReference>
<evidence type="ECO:0000313" key="1">
    <source>
        <dbReference type="EMBL" id="MQT15568.1"/>
    </source>
</evidence>
<comment type="caution">
    <text evidence="1">The sequence shown here is derived from an EMBL/GenBank/DDBJ whole genome shotgun (WGS) entry which is preliminary data.</text>
</comment>
<dbReference type="AlphaFoldDB" id="A0A6A7YC77"/>
<reference evidence="1 2" key="1">
    <citation type="submission" date="2019-09" db="EMBL/GenBank/DDBJ databases">
        <title>Segnochrobactrum spirostomi gen. nov., sp. nov., isolated from the ciliate Spirostomum cf. yagiui and description of a novel family, Segnochrobactraceae fam. nov. within the order Rhizobiales of the class Alphaproteobacteria.</title>
        <authorList>
            <person name="Akter S."/>
            <person name="Shazib S.U.A."/>
            <person name="Shin M.K."/>
        </authorList>
    </citation>
    <scope>NUCLEOTIDE SEQUENCE [LARGE SCALE GENOMIC DNA]</scope>
    <source>
        <strain evidence="1 2">Sp-1</strain>
    </source>
</reference>
<protein>
    <submittedName>
        <fullName evidence="1">Uncharacterized protein</fullName>
    </submittedName>
</protein>
<keyword evidence="2" id="KW-1185">Reference proteome</keyword>
<evidence type="ECO:0000313" key="2">
    <source>
        <dbReference type="Proteomes" id="UP000332515"/>
    </source>
</evidence>
<name>A0A6A7YC77_9HYPH</name>
<organism evidence="1 2">
    <name type="scientific">Segnochrobactrum spirostomi</name>
    <dbReference type="NCBI Taxonomy" id="2608987"/>
    <lineage>
        <taxon>Bacteria</taxon>
        <taxon>Pseudomonadati</taxon>
        <taxon>Pseudomonadota</taxon>
        <taxon>Alphaproteobacteria</taxon>
        <taxon>Hyphomicrobiales</taxon>
        <taxon>Segnochrobactraceae</taxon>
        <taxon>Segnochrobactrum</taxon>
    </lineage>
</organism>
<sequence length="108" mass="11800">MVGLAVVPHTARADPTANDYPTEARVDYVLACMAVNGQGRDVMSHCACSIDTIASIIPYDRYEQAQTILSMRQGVGQNTMVFKSVKSFDDIVASVRRAQAEADVLCFR</sequence>
<dbReference type="Proteomes" id="UP000332515">
    <property type="component" value="Unassembled WGS sequence"/>
</dbReference>